<dbReference type="GO" id="GO:0005737">
    <property type="term" value="C:cytoplasm"/>
    <property type="evidence" value="ECO:0007669"/>
    <property type="project" value="UniProtKB-SubCell"/>
</dbReference>
<feature type="compositionally biased region" description="Acidic residues" evidence="6">
    <location>
        <begin position="713"/>
        <end position="726"/>
    </location>
</feature>
<dbReference type="PANTHER" id="PTHR15239">
    <property type="entry name" value="NUCLEAR EXPORT MEDIATOR FACTOR NEMF"/>
    <property type="match status" value="1"/>
</dbReference>
<dbReference type="Gene3D" id="2.30.310.10">
    <property type="entry name" value="ibrinogen binding protein from staphylococcus aureus domain"/>
    <property type="match status" value="1"/>
</dbReference>
<dbReference type="PhylomeDB" id="A0A061AK40"/>
<dbReference type="GO" id="GO:1990116">
    <property type="term" value="P:ribosome-associated ubiquitin-dependent protein catabolic process"/>
    <property type="evidence" value="ECO:0007669"/>
    <property type="project" value="TreeGrafter"/>
</dbReference>
<dbReference type="Pfam" id="PF05833">
    <property type="entry name" value="NFACT_N"/>
    <property type="match status" value="1"/>
</dbReference>
<evidence type="ECO:0000313" key="9">
    <source>
        <dbReference type="EMBL" id="CDR37470.1"/>
    </source>
</evidence>
<dbReference type="GO" id="GO:0043023">
    <property type="term" value="F:ribosomal large subunit binding"/>
    <property type="evidence" value="ECO:0007669"/>
    <property type="project" value="TreeGrafter"/>
</dbReference>
<dbReference type="InterPro" id="IPR021846">
    <property type="entry name" value="NFACT-C"/>
</dbReference>
<dbReference type="Pfam" id="PF11923">
    <property type="entry name" value="NFACT-C"/>
    <property type="match status" value="1"/>
</dbReference>
<dbReference type="InterPro" id="IPR008532">
    <property type="entry name" value="NFACT_RNA-bd"/>
</dbReference>
<feature type="compositionally biased region" description="Acidic residues" evidence="6">
    <location>
        <begin position="752"/>
        <end position="771"/>
    </location>
</feature>
<dbReference type="EMBL" id="LK052886">
    <property type="protein sequence ID" value="CDR37470.1"/>
    <property type="molecule type" value="Genomic_DNA"/>
</dbReference>
<evidence type="ECO:0000256" key="3">
    <source>
        <dbReference type="ARBA" id="ARBA00022490"/>
    </source>
</evidence>
<reference evidence="9" key="1">
    <citation type="journal article" date="2014" name="Genome Announc.">
        <title>Genome sequence of the yeast Cyberlindnera fabianii (Hansenula fabianii).</title>
        <authorList>
            <person name="Freel K.C."/>
            <person name="Sarilar V."/>
            <person name="Neuveglise C."/>
            <person name="Devillers H."/>
            <person name="Friedrich A."/>
            <person name="Schacherer J."/>
        </authorList>
    </citation>
    <scope>NUCLEOTIDE SEQUENCE</scope>
    <source>
        <strain evidence="9">YJS4271</strain>
    </source>
</reference>
<accession>A0A061AK40</accession>
<dbReference type="GO" id="GO:0072344">
    <property type="term" value="P:rescue of stalled ribosome"/>
    <property type="evidence" value="ECO:0007669"/>
    <property type="project" value="TreeGrafter"/>
</dbReference>
<feature type="compositionally biased region" description="Basic and acidic residues" evidence="6">
    <location>
        <begin position="734"/>
        <end position="751"/>
    </location>
</feature>
<dbReference type="Pfam" id="PF05670">
    <property type="entry name" value="NFACT-R_1"/>
    <property type="match status" value="1"/>
</dbReference>
<feature type="domain" description="NFACT protein C-terminal" evidence="8">
    <location>
        <begin position="865"/>
        <end position="964"/>
    </location>
</feature>
<keyword evidence="4" id="KW-0175">Coiled coil</keyword>
<dbReference type="InterPro" id="IPR051608">
    <property type="entry name" value="RQC_Subunit_NEMF"/>
</dbReference>
<organism evidence="9">
    <name type="scientific">Cyberlindnera fabianii</name>
    <name type="common">Yeast</name>
    <name type="synonym">Hansenula fabianii</name>
    <dbReference type="NCBI Taxonomy" id="36022"/>
    <lineage>
        <taxon>Eukaryota</taxon>
        <taxon>Fungi</taxon>
        <taxon>Dikarya</taxon>
        <taxon>Ascomycota</taxon>
        <taxon>Saccharomycotina</taxon>
        <taxon>Saccharomycetes</taxon>
        <taxon>Phaffomycetales</taxon>
        <taxon>Phaffomycetaceae</taxon>
        <taxon>Cyberlindnera</taxon>
    </lineage>
</organism>
<feature type="region of interest" description="Disordered" evidence="6">
    <location>
        <begin position="713"/>
        <end position="807"/>
    </location>
</feature>
<feature type="domain" description="NFACT RNA-binding" evidence="7">
    <location>
        <begin position="554"/>
        <end position="662"/>
    </location>
</feature>
<evidence type="ECO:0000256" key="4">
    <source>
        <dbReference type="ARBA" id="ARBA00023054"/>
    </source>
</evidence>
<dbReference type="FunFam" id="2.30.310.10:FF:000003">
    <property type="entry name" value="Zinc knuckle domain containing protein"/>
    <property type="match status" value="1"/>
</dbReference>
<feature type="compositionally biased region" description="Polar residues" evidence="6">
    <location>
        <begin position="772"/>
        <end position="783"/>
    </location>
</feature>
<comment type="subcellular location">
    <subcellularLocation>
        <location evidence="1">Cytoplasm</location>
    </subcellularLocation>
</comment>
<evidence type="ECO:0000256" key="6">
    <source>
        <dbReference type="SAM" id="MobiDB-lite"/>
    </source>
</evidence>
<evidence type="ECO:0000256" key="1">
    <source>
        <dbReference type="ARBA" id="ARBA00004496"/>
    </source>
</evidence>
<feature type="region of interest" description="Disordered" evidence="6">
    <location>
        <begin position="440"/>
        <end position="475"/>
    </location>
</feature>
<dbReference type="GO" id="GO:1990112">
    <property type="term" value="C:RQC complex"/>
    <property type="evidence" value="ECO:0007669"/>
    <property type="project" value="TreeGrafter"/>
</dbReference>
<dbReference type="AlphaFoldDB" id="A0A061AK40"/>
<evidence type="ECO:0000259" key="8">
    <source>
        <dbReference type="Pfam" id="PF11923"/>
    </source>
</evidence>
<feature type="compositionally biased region" description="Acidic residues" evidence="6">
    <location>
        <begin position="440"/>
        <end position="466"/>
    </location>
</feature>
<keyword evidence="3" id="KW-0963">Cytoplasm</keyword>
<evidence type="ECO:0000256" key="2">
    <source>
        <dbReference type="ARBA" id="ARBA00008318"/>
    </source>
</evidence>
<gene>
    <name evidence="9" type="ORF">CYFA0S_01e10968g</name>
</gene>
<sequence>MKQRVTALDLQILTKELQDELIDYRLSNIYNITTSNRQYLLKFAVPDSKKNLVLDSGFKAHITDFTRPTPQTPTSFVTKLRKHLKTRRLSSIKQIGIDRAVVLTFSDGAFHLVLEFFSAGNIVLLDDQRRIMALQRLVEEKGSNDRYAVGETYNLFDDTLFDESDEIPEEKTYTADDVKQWITEKKSQALETIASSTGKKSKAKLLSIQKAVYQKVPYLSAELLAKMLDKHGVNPSASSVDYEDNAEPVAAAIADAQKEFENLIHSDKVTGYILTKPNPLYDPSKDEEDLKLLYDQFHPFAPLLKPDESLIEVEGYNKTIDKFFSTIESSKYALRIQNQENQAKTKIEKARNEKHLQVQRLIDVQEVNKLKGETIIFNAHHVESAKAAVQALLDQSMDWKTIEKLIKLEQSKGNEVAKLINLPLNLKQNKISLNLLTEEAYEDEEEQSESSDSDSSSDSDDSDDEASFPKQKKKQEKVKNSINVTIDLGLSAYANASEYFTVKKNTVEKQKKVEQSATKALKNIEHKIEKDLKKNLKQETEVLRKLRNPYFFEKFNWFISNENYLILSGKDDSQTDMIYHRYVTPDDIYVSADVDGASHVFIKNPNKGEVSPSTLTQAGIMALATSKAWENKMVTSPWWCYASDMTKSDIDGKILKAGTFRFFKEKNFLPPAQMVMGFGFLWKIKTEKNQKELEQQLEDLENLDINDIDGAENAEDDTEKDAEPESAEPANVSEAKEETTPETAPAEKSEEPEAPAEVDETTPQGDDDDNTDTMSTFSKATDSAKQVRGKKGKKKKAQKYADQDEEERRLRMEALGTLKQQAKKEDDMKKQQIQKINHLKKIERKKRQEEMTANKYAGKKEVIDYEEILNELTPTITKEDEVLEAIPVFAPWNALNKCRYRVKVQPGNTKKGKALQEMMHYFSIRPTDATEHDRTFDWPREHEILKGIKDTEMLPAIYVGKLKVLLPGKAAAPKRVQARGSKKK</sequence>
<comment type="similarity">
    <text evidence="2">Belongs to the NEMF family.</text>
</comment>
<evidence type="ECO:0000259" key="7">
    <source>
        <dbReference type="Pfam" id="PF05670"/>
    </source>
</evidence>
<name>A0A061AK40_CYBFA</name>
<dbReference type="PANTHER" id="PTHR15239:SF6">
    <property type="entry name" value="RIBOSOME QUALITY CONTROL COMPLEX SUBUNIT NEMF"/>
    <property type="match status" value="1"/>
</dbReference>
<dbReference type="VEuPathDB" id="FungiDB:BON22_0361"/>
<evidence type="ECO:0000256" key="5">
    <source>
        <dbReference type="ARBA" id="ARBA00070414"/>
    </source>
</evidence>
<protein>
    <recommendedName>
        <fullName evidence="5">Ribosome quality control complex subunit 2</fullName>
    </recommendedName>
</protein>
<dbReference type="OrthoDB" id="207084at2759"/>
<proteinExistence type="inferred from homology"/>
<feature type="compositionally biased region" description="Basic residues" evidence="6">
    <location>
        <begin position="787"/>
        <end position="798"/>
    </location>
</feature>
<dbReference type="GO" id="GO:0000049">
    <property type="term" value="F:tRNA binding"/>
    <property type="evidence" value="ECO:0007669"/>
    <property type="project" value="TreeGrafter"/>
</dbReference>